<sequence length="211" mass="24598">MTEQTVLLQILLIFIIPVVLAYLGIIPVKIRLWLFLILFFLVIGVSYFERMSFDELGIRWDNFYESLVPYLLLTILGVTLIIIVAKLLNKKIHPRWWENPHFQFMFIFLSIAQEFMYRGFLMLKLELVISSVFFVVILNTLIYMFLHIIYPNKASNLSLTFLGGLAFATVYYYYPNLILISISHAILNFFAVLYGLVGFGSASKLNKAWNK</sequence>
<dbReference type="EMBL" id="MGAL01000017">
    <property type="protein sequence ID" value="OGK48299.1"/>
    <property type="molecule type" value="Genomic_DNA"/>
</dbReference>
<feature type="domain" description="CAAX prenyl protease 2/Lysostaphin resistance protein A-like" evidence="2">
    <location>
        <begin position="100"/>
        <end position="190"/>
    </location>
</feature>
<reference evidence="3 4" key="1">
    <citation type="journal article" date="2016" name="Nat. Commun.">
        <title>Thousands of microbial genomes shed light on interconnected biogeochemical processes in an aquifer system.</title>
        <authorList>
            <person name="Anantharaman K."/>
            <person name="Brown C.T."/>
            <person name="Hug L.A."/>
            <person name="Sharon I."/>
            <person name="Castelle C.J."/>
            <person name="Probst A.J."/>
            <person name="Thomas B.C."/>
            <person name="Singh A."/>
            <person name="Wilkins M.J."/>
            <person name="Karaoz U."/>
            <person name="Brodie E.L."/>
            <person name="Williams K.H."/>
            <person name="Hubbard S.S."/>
            <person name="Banfield J.F."/>
        </authorList>
    </citation>
    <scope>NUCLEOTIDE SEQUENCE [LARGE SCALE GENOMIC DNA]</scope>
</reference>
<accession>A0A1F7IY53</accession>
<name>A0A1F7IY53_9BACT</name>
<protein>
    <recommendedName>
        <fullName evidence="2">CAAX prenyl protease 2/Lysostaphin resistance protein A-like domain-containing protein</fullName>
    </recommendedName>
</protein>
<dbReference type="GO" id="GO:0080120">
    <property type="term" value="P:CAAX-box protein maturation"/>
    <property type="evidence" value="ECO:0007669"/>
    <property type="project" value="UniProtKB-ARBA"/>
</dbReference>
<feature type="transmembrane region" description="Helical" evidence="1">
    <location>
        <begin position="68"/>
        <end position="89"/>
    </location>
</feature>
<feature type="transmembrane region" description="Helical" evidence="1">
    <location>
        <begin position="6"/>
        <end position="25"/>
    </location>
</feature>
<feature type="transmembrane region" description="Helical" evidence="1">
    <location>
        <begin position="32"/>
        <end position="48"/>
    </location>
</feature>
<evidence type="ECO:0000313" key="4">
    <source>
        <dbReference type="Proteomes" id="UP000177141"/>
    </source>
</evidence>
<feature type="transmembrane region" description="Helical" evidence="1">
    <location>
        <begin position="101"/>
        <end position="121"/>
    </location>
</feature>
<dbReference type="InterPro" id="IPR003675">
    <property type="entry name" value="Rce1/LyrA-like_dom"/>
</dbReference>
<proteinExistence type="predicted"/>
<evidence type="ECO:0000256" key="1">
    <source>
        <dbReference type="SAM" id="Phobius"/>
    </source>
</evidence>
<feature type="transmembrane region" description="Helical" evidence="1">
    <location>
        <begin position="180"/>
        <end position="202"/>
    </location>
</feature>
<keyword evidence="1" id="KW-0472">Membrane</keyword>
<evidence type="ECO:0000259" key="2">
    <source>
        <dbReference type="Pfam" id="PF02517"/>
    </source>
</evidence>
<dbReference type="STRING" id="1802061.A3A93_01510"/>
<dbReference type="AlphaFoldDB" id="A0A1F7IY53"/>
<comment type="caution">
    <text evidence="3">The sequence shown here is derived from an EMBL/GenBank/DDBJ whole genome shotgun (WGS) entry which is preliminary data.</text>
</comment>
<feature type="transmembrane region" description="Helical" evidence="1">
    <location>
        <begin position="127"/>
        <end position="150"/>
    </location>
</feature>
<dbReference type="Pfam" id="PF02517">
    <property type="entry name" value="Rce1-like"/>
    <property type="match status" value="1"/>
</dbReference>
<evidence type="ECO:0000313" key="3">
    <source>
        <dbReference type="EMBL" id="OGK48299.1"/>
    </source>
</evidence>
<feature type="transmembrane region" description="Helical" evidence="1">
    <location>
        <begin position="157"/>
        <end position="174"/>
    </location>
</feature>
<organism evidence="3 4">
    <name type="scientific">Candidatus Roizmanbacteria bacterium RIFCSPLOWO2_01_FULL_38_12</name>
    <dbReference type="NCBI Taxonomy" id="1802061"/>
    <lineage>
        <taxon>Bacteria</taxon>
        <taxon>Candidatus Roizmaniibacteriota</taxon>
    </lineage>
</organism>
<dbReference type="Proteomes" id="UP000177141">
    <property type="component" value="Unassembled WGS sequence"/>
</dbReference>
<keyword evidence="1" id="KW-1133">Transmembrane helix</keyword>
<keyword evidence="1" id="KW-0812">Transmembrane</keyword>
<gene>
    <name evidence="3" type="ORF">A3A93_01510</name>
</gene>
<dbReference type="GO" id="GO:0004175">
    <property type="term" value="F:endopeptidase activity"/>
    <property type="evidence" value="ECO:0007669"/>
    <property type="project" value="UniProtKB-ARBA"/>
</dbReference>